<organism evidence="10 11">
    <name type="scientific">Lentithecium fluviatile CBS 122367</name>
    <dbReference type="NCBI Taxonomy" id="1168545"/>
    <lineage>
        <taxon>Eukaryota</taxon>
        <taxon>Fungi</taxon>
        <taxon>Dikarya</taxon>
        <taxon>Ascomycota</taxon>
        <taxon>Pezizomycotina</taxon>
        <taxon>Dothideomycetes</taxon>
        <taxon>Pleosporomycetidae</taxon>
        <taxon>Pleosporales</taxon>
        <taxon>Massarineae</taxon>
        <taxon>Lentitheciaceae</taxon>
        <taxon>Lentithecium</taxon>
    </lineage>
</organism>
<dbReference type="GO" id="GO:0005634">
    <property type="term" value="C:nucleus"/>
    <property type="evidence" value="ECO:0007669"/>
    <property type="project" value="UniProtKB-SubCell"/>
</dbReference>
<keyword evidence="5" id="KW-0805">Transcription regulation</keyword>
<feature type="domain" description="C2H2-type" evidence="9">
    <location>
        <begin position="39"/>
        <end position="66"/>
    </location>
</feature>
<dbReference type="PANTHER" id="PTHR46179">
    <property type="entry name" value="ZINC FINGER PROTEIN"/>
    <property type="match status" value="1"/>
</dbReference>
<sequence length="251" mass="28501">MPPRDAAGNMICNRDGCGGTTFPRRCDWKKHMDKHDRPYKCLAEPCTNTSGFATKGELKRHNESKHADQGYYCTHPGCSRSPWSNNPFKRKDNLKQHMKLMHDTLMDQTPTHVQAGSTSLVQHQHAAAYGLNAHTPTNFEDASSPFPVSQYASTPSRSGPRNLTRQLHWDEPEPSTRKRRRLDDTSPPSGPEHPKSTGKAPQYLENENERLRKQVFDLTQELEASRSREAASRAREAKLADLVSHYARQRD</sequence>
<keyword evidence="4" id="KW-0862">Zinc</keyword>
<evidence type="ECO:0000256" key="1">
    <source>
        <dbReference type="ARBA" id="ARBA00004123"/>
    </source>
</evidence>
<feature type="compositionally biased region" description="Polar residues" evidence="8">
    <location>
        <begin position="136"/>
        <end position="165"/>
    </location>
</feature>
<dbReference type="Proteomes" id="UP000799291">
    <property type="component" value="Unassembled WGS sequence"/>
</dbReference>
<dbReference type="SMART" id="SM00355">
    <property type="entry name" value="ZnF_C2H2"/>
    <property type="match status" value="3"/>
</dbReference>
<reference evidence="10" key="1">
    <citation type="journal article" date="2020" name="Stud. Mycol.">
        <title>101 Dothideomycetes genomes: a test case for predicting lifestyles and emergence of pathogens.</title>
        <authorList>
            <person name="Haridas S."/>
            <person name="Albert R."/>
            <person name="Binder M."/>
            <person name="Bloem J."/>
            <person name="Labutti K."/>
            <person name="Salamov A."/>
            <person name="Andreopoulos B."/>
            <person name="Baker S."/>
            <person name="Barry K."/>
            <person name="Bills G."/>
            <person name="Bluhm B."/>
            <person name="Cannon C."/>
            <person name="Castanera R."/>
            <person name="Culley D."/>
            <person name="Daum C."/>
            <person name="Ezra D."/>
            <person name="Gonzalez J."/>
            <person name="Henrissat B."/>
            <person name="Kuo A."/>
            <person name="Liang C."/>
            <person name="Lipzen A."/>
            <person name="Lutzoni F."/>
            <person name="Magnuson J."/>
            <person name="Mondo S."/>
            <person name="Nolan M."/>
            <person name="Ohm R."/>
            <person name="Pangilinan J."/>
            <person name="Park H.-J."/>
            <person name="Ramirez L."/>
            <person name="Alfaro M."/>
            <person name="Sun H."/>
            <person name="Tritt A."/>
            <person name="Yoshinaga Y."/>
            <person name="Zwiers L.-H."/>
            <person name="Turgeon B."/>
            <person name="Goodwin S."/>
            <person name="Spatafora J."/>
            <person name="Crous P."/>
            <person name="Grigoriev I."/>
        </authorList>
    </citation>
    <scope>NUCLEOTIDE SEQUENCE</scope>
    <source>
        <strain evidence="10">CBS 122367</strain>
    </source>
</reference>
<name>A0A6G1JDS7_9PLEO</name>
<keyword evidence="3" id="KW-0863">Zinc-finger</keyword>
<accession>A0A6G1JDS7</accession>
<feature type="domain" description="C2H2-type" evidence="9">
    <location>
        <begin position="10"/>
        <end position="35"/>
    </location>
</feature>
<evidence type="ECO:0000256" key="3">
    <source>
        <dbReference type="ARBA" id="ARBA00022771"/>
    </source>
</evidence>
<proteinExistence type="predicted"/>
<keyword evidence="2" id="KW-0479">Metal-binding</keyword>
<keyword evidence="11" id="KW-1185">Reference proteome</keyword>
<protein>
    <recommendedName>
        <fullName evidence="9">C2H2-type domain-containing protein</fullName>
    </recommendedName>
</protein>
<evidence type="ECO:0000256" key="6">
    <source>
        <dbReference type="ARBA" id="ARBA00023163"/>
    </source>
</evidence>
<dbReference type="AlphaFoldDB" id="A0A6G1JDS7"/>
<dbReference type="PANTHER" id="PTHR46179:SF13">
    <property type="entry name" value="C2H2-TYPE DOMAIN-CONTAINING PROTEIN"/>
    <property type="match status" value="1"/>
</dbReference>
<evidence type="ECO:0000313" key="11">
    <source>
        <dbReference type="Proteomes" id="UP000799291"/>
    </source>
</evidence>
<dbReference type="InterPro" id="IPR013087">
    <property type="entry name" value="Znf_C2H2_type"/>
</dbReference>
<evidence type="ECO:0000256" key="2">
    <source>
        <dbReference type="ARBA" id="ARBA00022723"/>
    </source>
</evidence>
<feature type="compositionally biased region" description="Basic and acidic residues" evidence="8">
    <location>
        <begin position="167"/>
        <end position="184"/>
    </location>
</feature>
<evidence type="ECO:0000259" key="9">
    <source>
        <dbReference type="SMART" id="SM00355"/>
    </source>
</evidence>
<dbReference type="GO" id="GO:0008270">
    <property type="term" value="F:zinc ion binding"/>
    <property type="evidence" value="ECO:0007669"/>
    <property type="project" value="UniProtKB-KW"/>
</dbReference>
<comment type="subcellular location">
    <subcellularLocation>
        <location evidence="1">Nucleus</location>
    </subcellularLocation>
</comment>
<evidence type="ECO:0000313" key="10">
    <source>
        <dbReference type="EMBL" id="KAF2688380.1"/>
    </source>
</evidence>
<keyword evidence="6" id="KW-0804">Transcription</keyword>
<keyword evidence="7" id="KW-0539">Nucleus</keyword>
<evidence type="ECO:0000256" key="5">
    <source>
        <dbReference type="ARBA" id="ARBA00023015"/>
    </source>
</evidence>
<dbReference type="InterPro" id="IPR051061">
    <property type="entry name" value="Zinc_finger_trans_reg"/>
</dbReference>
<dbReference type="OrthoDB" id="5305647at2759"/>
<gene>
    <name evidence="10" type="ORF">K458DRAFT_292580</name>
</gene>
<dbReference type="Gene3D" id="3.30.160.60">
    <property type="entry name" value="Classic Zinc Finger"/>
    <property type="match status" value="2"/>
</dbReference>
<feature type="domain" description="C2H2-type" evidence="9">
    <location>
        <begin position="71"/>
        <end position="102"/>
    </location>
</feature>
<evidence type="ECO:0000256" key="8">
    <source>
        <dbReference type="SAM" id="MobiDB-lite"/>
    </source>
</evidence>
<dbReference type="EMBL" id="MU005573">
    <property type="protein sequence ID" value="KAF2688380.1"/>
    <property type="molecule type" value="Genomic_DNA"/>
</dbReference>
<evidence type="ECO:0000256" key="7">
    <source>
        <dbReference type="ARBA" id="ARBA00023242"/>
    </source>
</evidence>
<dbReference type="GO" id="GO:0006357">
    <property type="term" value="P:regulation of transcription by RNA polymerase II"/>
    <property type="evidence" value="ECO:0007669"/>
    <property type="project" value="TreeGrafter"/>
</dbReference>
<evidence type="ECO:0000256" key="4">
    <source>
        <dbReference type="ARBA" id="ARBA00022833"/>
    </source>
</evidence>
<feature type="region of interest" description="Disordered" evidence="8">
    <location>
        <begin position="136"/>
        <end position="216"/>
    </location>
</feature>